<dbReference type="AlphaFoldDB" id="A0A8T8WMT2"/>
<dbReference type="InterPro" id="IPR000073">
    <property type="entry name" value="AB_hydrolase_1"/>
</dbReference>
<protein>
    <submittedName>
        <fullName evidence="2">Alpha/beta-hydrolase</fullName>
    </submittedName>
</protein>
<dbReference type="Proteomes" id="UP000249497">
    <property type="component" value="Unassembled WGS sequence"/>
</dbReference>
<dbReference type="GeneID" id="37170829"/>
<gene>
    <name evidence="2" type="ORF">BO86DRAFT_246618</name>
</gene>
<evidence type="ECO:0000313" key="3">
    <source>
        <dbReference type="Proteomes" id="UP000249497"/>
    </source>
</evidence>
<sequence length="345" mass="37856">MLLPSNGPYIHSLNIIRMTDRNLQFLQRQTSPSTGLSYLTNATIPQPSIQQISLFIPGFGCPATDYIPLITHLHTPDHALSAGHVYVVVDLPGHGQSPNSILPTPETGGINELLVQLHAELLSTHLPSSSPSSNQSPIPTTLYGHSMGTLTVLDLFAHTLTTAPSPLKVTGIILLDGPYAGTTPPTPFDLTTLATYAEHYRSTMPDRIAQCFGPHTSPETVATVQETYSRLDFAYLIRMSHYYGTVDGRVAQILHALNRHNDQLVATGEDPVRLLDVQSQEGDFENERKSLRKGDVTAHAAFVREKLDGRWLREYVVEGTGHFPHLDDVEEVGGVIRGFLTEELV</sequence>
<dbReference type="PANTHER" id="PTHR43194:SF2">
    <property type="entry name" value="PEROXISOMAL MEMBRANE PROTEIN LPX1"/>
    <property type="match status" value="1"/>
</dbReference>
<feature type="domain" description="AB hydrolase-1" evidence="1">
    <location>
        <begin position="54"/>
        <end position="332"/>
    </location>
</feature>
<dbReference type="InterPro" id="IPR029058">
    <property type="entry name" value="AB_hydrolase_fold"/>
</dbReference>
<dbReference type="SUPFAM" id="SSF53474">
    <property type="entry name" value="alpha/beta-Hydrolases"/>
    <property type="match status" value="1"/>
</dbReference>
<dbReference type="RefSeq" id="XP_025522613.1">
    <property type="nucleotide sequence ID" value="XM_025667137.1"/>
</dbReference>
<dbReference type="PANTHER" id="PTHR43194">
    <property type="entry name" value="HYDROLASE ALPHA/BETA FOLD FAMILY"/>
    <property type="match status" value="1"/>
</dbReference>
<name>A0A8T8WMT2_ASPJA</name>
<dbReference type="EMBL" id="KZ824860">
    <property type="protein sequence ID" value="RAH76719.1"/>
    <property type="molecule type" value="Genomic_DNA"/>
</dbReference>
<accession>A0A8T8WMT2</accession>
<dbReference type="InterPro" id="IPR050228">
    <property type="entry name" value="Carboxylesterase_BioH"/>
</dbReference>
<proteinExistence type="predicted"/>
<dbReference type="Pfam" id="PF12697">
    <property type="entry name" value="Abhydrolase_6"/>
    <property type="match status" value="1"/>
</dbReference>
<evidence type="ECO:0000313" key="2">
    <source>
        <dbReference type="EMBL" id="RAH76719.1"/>
    </source>
</evidence>
<evidence type="ECO:0000259" key="1">
    <source>
        <dbReference type="Pfam" id="PF12697"/>
    </source>
</evidence>
<keyword evidence="3" id="KW-1185">Reference proteome</keyword>
<dbReference type="Gene3D" id="3.40.50.1820">
    <property type="entry name" value="alpha/beta hydrolase"/>
    <property type="match status" value="1"/>
</dbReference>
<reference evidence="2 3" key="1">
    <citation type="submission" date="2018-02" db="EMBL/GenBank/DDBJ databases">
        <title>The genomes of Aspergillus section Nigri reveals drivers in fungal speciation.</title>
        <authorList>
            <consortium name="DOE Joint Genome Institute"/>
            <person name="Vesth T.C."/>
            <person name="Nybo J."/>
            <person name="Theobald S."/>
            <person name="Brandl J."/>
            <person name="Frisvad J.C."/>
            <person name="Nielsen K.F."/>
            <person name="Lyhne E.K."/>
            <person name="Kogle M.E."/>
            <person name="Kuo A."/>
            <person name="Riley R."/>
            <person name="Clum A."/>
            <person name="Nolan M."/>
            <person name="Lipzen A."/>
            <person name="Salamov A."/>
            <person name="Henrissat B."/>
            <person name="Wiebenga A."/>
            <person name="De vries R.P."/>
            <person name="Grigoriev I.V."/>
            <person name="Mortensen U.H."/>
            <person name="Andersen M.R."/>
            <person name="Baker S.E."/>
        </authorList>
    </citation>
    <scope>NUCLEOTIDE SEQUENCE [LARGE SCALE GENOMIC DNA]</scope>
    <source>
        <strain evidence="2 3">CBS 114.51</strain>
    </source>
</reference>
<dbReference type="OrthoDB" id="8119704at2759"/>
<organism evidence="2 3">
    <name type="scientific">Aspergillus japonicus CBS 114.51</name>
    <dbReference type="NCBI Taxonomy" id="1448312"/>
    <lineage>
        <taxon>Eukaryota</taxon>
        <taxon>Fungi</taxon>
        <taxon>Dikarya</taxon>
        <taxon>Ascomycota</taxon>
        <taxon>Pezizomycotina</taxon>
        <taxon>Eurotiomycetes</taxon>
        <taxon>Eurotiomycetidae</taxon>
        <taxon>Eurotiales</taxon>
        <taxon>Aspergillaceae</taxon>
        <taxon>Aspergillus</taxon>
        <taxon>Aspergillus subgen. Circumdati</taxon>
    </lineage>
</organism>